<evidence type="ECO:0000313" key="3">
    <source>
        <dbReference type="Proteomes" id="UP001165135"/>
    </source>
</evidence>
<dbReference type="Proteomes" id="UP001165135">
    <property type="component" value="Unassembled WGS sequence"/>
</dbReference>
<evidence type="ECO:0000256" key="1">
    <source>
        <dbReference type="SAM" id="MobiDB-lite"/>
    </source>
</evidence>
<evidence type="ECO:0000313" key="2">
    <source>
        <dbReference type="EMBL" id="GLY78001.1"/>
    </source>
</evidence>
<name>A0A9W6RL85_9ACTN</name>
<organism evidence="2 3">
    <name type="scientific">Actinoallomurus iriomotensis</name>
    <dbReference type="NCBI Taxonomy" id="478107"/>
    <lineage>
        <taxon>Bacteria</taxon>
        <taxon>Bacillati</taxon>
        <taxon>Actinomycetota</taxon>
        <taxon>Actinomycetes</taxon>
        <taxon>Streptosporangiales</taxon>
        <taxon>Thermomonosporaceae</taxon>
        <taxon>Actinoallomurus</taxon>
    </lineage>
</organism>
<sequence length="169" mass="18205">MVAKRARTRRQTEGGPAARRTGRSIPDASGDSTRFTAPKATLLPESGWELRVGRGSRNRAALEVHTGDGLIDVAVADGLVAALIRGAVRGRRWSVAWGHLPRGGDVLVEFRSGNSMRRVPAITIAGAFWAAEVPGRFRSVVVTTAADRASFRLRRFRQHGTAGLRPQAS</sequence>
<proteinExistence type="predicted"/>
<dbReference type="AlphaFoldDB" id="A0A9W6RL85"/>
<feature type="region of interest" description="Disordered" evidence="1">
    <location>
        <begin position="1"/>
        <end position="36"/>
    </location>
</feature>
<comment type="caution">
    <text evidence="2">The sequence shown here is derived from an EMBL/GenBank/DDBJ whole genome shotgun (WGS) entry which is preliminary data.</text>
</comment>
<reference evidence="2" key="1">
    <citation type="submission" date="2023-03" db="EMBL/GenBank/DDBJ databases">
        <title>Actinoallomurus iriomotensis NBRC 103681.</title>
        <authorList>
            <person name="Ichikawa N."/>
            <person name="Sato H."/>
            <person name="Tonouchi N."/>
        </authorList>
    </citation>
    <scope>NUCLEOTIDE SEQUENCE</scope>
    <source>
        <strain evidence="2">NBRC 103681</strain>
    </source>
</reference>
<gene>
    <name evidence="2" type="ORF">Airi01_062680</name>
</gene>
<protein>
    <submittedName>
        <fullName evidence="2">Uncharacterized protein</fullName>
    </submittedName>
</protein>
<accession>A0A9W6RL85</accession>
<dbReference type="EMBL" id="BSTJ01000008">
    <property type="protein sequence ID" value="GLY78001.1"/>
    <property type="molecule type" value="Genomic_DNA"/>
</dbReference>